<protein>
    <submittedName>
        <fullName evidence="1">Uncharacterized protein</fullName>
    </submittedName>
</protein>
<organism evidence="1 2">
    <name type="scientific">Naganishia friedmannii</name>
    <dbReference type="NCBI Taxonomy" id="89922"/>
    <lineage>
        <taxon>Eukaryota</taxon>
        <taxon>Fungi</taxon>
        <taxon>Dikarya</taxon>
        <taxon>Basidiomycota</taxon>
        <taxon>Agaricomycotina</taxon>
        <taxon>Tremellomycetes</taxon>
        <taxon>Filobasidiales</taxon>
        <taxon>Filobasidiaceae</taxon>
        <taxon>Naganishia</taxon>
    </lineage>
</organism>
<gene>
    <name evidence="1" type="ORF">QFC21_006624</name>
</gene>
<dbReference type="Proteomes" id="UP001227268">
    <property type="component" value="Unassembled WGS sequence"/>
</dbReference>
<reference evidence="1" key="1">
    <citation type="submission" date="2023-04" db="EMBL/GenBank/DDBJ databases">
        <title>Draft Genome sequencing of Naganishia species isolated from polar environments using Oxford Nanopore Technology.</title>
        <authorList>
            <person name="Leo P."/>
            <person name="Venkateswaran K."/>
        </authorList>
    </citation>
    <scope>NUCLEOTIDE SEQUENCE</scope>
    <source>
        <strain evidence="1">MNA-CCFEE 5423</strain>
    </source>
</reference>
<proteinExistence type="predicted"/>
<evidence type="ECO:0000313" key="2">
    <source>
        <dbReference type="Proteomes" id="UP001227268"/>
    </source>
</evidence>
<sequence>MTSTPPSPGLTAVEDHHSDHRHPLHNIEPKSKVTGGVPRTTNPIPDEAVSAGRIGQQSDLELENGLAHEKAKNFGGPVPHPAIDPDAKTGKEHIELESTNPDLYHALEKEHVYLTHRDGEGNYLVRSTKSDLQNPRNWADWKRYGTVALASWLNILMPLCKRVFYGCFRDRGPFWSLKRDWHFGSQSVPRPMTVAPLSEFFGRKPVYLVSWAVFTLFQIPLAIPPNIATVLVCRYIQGFAGSAPLANTGGVVHDCFGIAEGGYAVETRDIMTRKASVLRKATGVENIFAEHEMDKKKPSYLWKTAMVRPFVFLFTEPLTYLSAGINGFAYGMIFLSNEAFPLVFGEGNNGHGWTHYHIIGAILNGIVDSYGHYAMFKKLGNQWALCLLAFLSCLLLPIPFFLYYKGKTVRAKSPYCATHFGH</sequence>
<accession>A0ACC2V2R7</accession>
<dbReference type="EMBL" id="JASBWT010000034">
    <property type="protein sequence ID" value="KAJ9092912.1"/>
    <property type="molecule type" value="Genomic_DNA"/>
</dbReference>
<comment type="caution">
    <text evidence="1">The sequence shown here is derived from an EMBL/GenBank/DDBJ whole genome shotgun (WGS) entry which is preliminary data.</text>
</comment>
<keyword evidence="2" id="KW-1185">Reference proteome</keyword>
<name>A0ACC2V2R7_9TREE</name>
<evidence type="ECO:0000313" key="1">
    <source>
        <dbReference type="EMBL" id="KAJ9092912.1"/>
    </source>
</evidence>